<evidence type="ECO:0000256" key="7">
    <source>
        <dbReference type="ARBA" id="ARBA00023204"/>
    </source>
</evidence>
<dbReference type="PANTHER" id="PTHR11264">
    <property type="entry name" value="URACIL-DNA GLYCOSYLASE"/>
    <property type="match status" value="1"/>
</dbReference>
<proteinExistence type="inferred from homology"/>
<feature type="active site" description="Proton acceptor" evidence="8">
    <location>
        <position position="63"/>
    </location>
</feature>
<comment type="caution">
    <text evidence="10">The sequence shown here is derived from an EMBL/GenBank/DDBJ whole genome shotgun (WGS) entry which is preliminary data.</text>
</comment>
<sequence length="228" mass="26731">MVYKSWLEALNLNDETELLNLIEKIYHKLEAKSNQISPKYNDLIKLMKIFDLNKTKVIILGQDPYPTINQADGIAFSSSNGKLPKSLKNIFVELKKDYPLVQIESYNLTNWLAQGILLLNIIWTVDINKPLSHKNEGWEELTQKILKYIIKKQEKILIFLFGKKVQDFFNKNIVIKETKEIKIVELSHPSPLSYSRGKTPFKDSQIFKLINQFYEKTPINFDLKERKQ</sequence>
<evidence type="ECO:0000313" key="10">
    <source>
        <dbReference type="EMBL" id="OAB49121.1"/>
    </source>
</evidence>
<dbReference type="InterPro" id="IPR002043">
    <property type="entry name" value="UDG_fam1"/>
</dbReference>
<dbReference type="CDD" id="cd10027">
    <property type="entry name" value="UDG-F1-like"/>
    <property type="match status" value="1"/>
</dbReference>
<dbReference type="PROSITE" id="PS00130">
    <property type="entry name" value="U_DNA_GLYCOSYLASE"/>
    <property type="match status" value="1"/>
</dbReference>
<evidence type="ECO:0000313" key="11">
    <source>
        <dbReference type="Proteomes" id="UP000076983"/>
    </source>
</evidence>
<evidence type="ECO:0000259" key="9">
    <source>
        <dbReference type="SMART" id="SM00986"/>
    </source>
</evidence>
<organism evidence="10 11">
    <name type="scientific">Mycoplasmopsis gallinarum</name>
    <dbReference type="NCBI Taxonomy" id="29557"/>
    <lineage>
        <taxon>Bacteria</taxon>
        <taxon>Bacillati</taxon>
        <taxon>Mycoplasmatota</taxon>
        <taxon>Mycoplasmoidales</taxon>
        <taxon>Metamycoplasmataceae</taxon>
        <taxon>Mycoplasmopsis</taxon>
    </lineage>
</organism>
<dbReference type="GO" id="GO:0004844">
    <property type="term" value="F:uracil DNA N-glycosylase activity"/>
    <property type="evidence" value="ECO:0007669"/>
    <property type="project" value="UniProtKB-EC"/>
</dbReference>
<feature type="domain" description="Uracil-DNA glycosylase-like" evidence="9">
    <location>
        <begin position="48"/>
        <end position="214"/>
    </location>
</feature>
<protein>
    <recommendedName>
        <fullName evidence="4">uracil-DNA glycosylase</fullName>
        <ecNumber evidence="4">3.2.2.27</ecNumber>
    </recommendedName>
</protein>
<dbReference type="Proteomes" id="UP000076983">
    <property type="component" value="Unassembled WGS sequence"/>
</dbReference>
<dbReference type="AlphaFoldDB" id="A0A168RMG4"/>
<keyword evidence="6" id="KW-0378">Hydrolase</keyword>
<comment type="function">
    <text evidence="2">Excises uracil residues from the DNA which can arise as a result of misincorporation of dUMP residues by DNA polymerase or due to deamination of cytosine.</text>
</comment>
<evidence type="ECO:0000256" key="5">
    <source>
        <dbReference type="ARBA" id="ARBA00022763"/>
    </source>
</evidence>
<dbReference type="EC" id="3.2.2.27" evidence="4"/>
<dbReference type="PATRIC" id="fig|29557.3.peg.150"/>
<dbReference type="STRING" id="29557.MGALLINA_01690"/>
<name>A0A168RMG4_9BACT</name>
<dbReference type="NCBIfam" id="NF003592">
    <property type="entry name" value="PRK05254.1-5"/>
    <property type="match status" value="1"/>
</dbReference>
<dbReference type="InterPro" id="IPR036895">
    <property type="entry name" value="Uracil-DNA_glycosylase-like_sf"/>
</dbReference>
<evidence type="ECO:0000256" key="3">
    <source>
        <dbReference type="ARBA" id="ARBA00008184"/>
    </source>
</evidence>
<dbReference type="PANTHER" id="PTHR11264:SF0">
    <property type="entry name" value="URACIL-DNA GLYCOSYLASE"/>
    <property type="match status" value="1"/>
</dbReference>
<evidence type="ECO:0000256" key="2">
    <source>
        <dbReference type="ARBA" id="ARBA00002631"/>
    </source>
</evidence>
<dbReference type="SMART" id="SM00986">
    <property type="entry name" value="UDG"/>
    <property type="match status" value="1"/>
</dbReference>
<dbReference type="InterPro" id="IPR005122">
    <property type="entry name" value="Uracil-DNA_glycosylase-like"/>
</dbReference>
<dbReference type="InterPro" id="IPR018085">
    <property type="entry name" value="Ura-DNA_Glyclase_AS"/>
</dbReference>
<evidence type="ECO:0000256" key="4">
    <source>
        <dbReference type="ARBA" id="ARBA00012030"/>
    </source>
</evidence>
<dbReference type="EMBL" id="LVLH01000020">
    <property type="protein sequence ID" value="OAB49121.1"/>
    <property type="molecule type" value="Genomic_DNA"/>
</dbReference>
<comment type="catalytic activity">
    <reaction evidence="1">
        <text>Hydrolyzes single-stranded DNA or mismatched double-stranded DNA and polynucleotides, releasing free uracil.</text>
        <dbReference type="EC" id="3.2.2.27"/>
    </reaction>
</comment>
<dbReference type="RefSeq" id="WP_063626009.1">
    <property type="nucleotide sequence ID" value="NZ_LVLH01000020.1"/>
</dbReference>
<evidence type="ECO:0000256" key="8">
    <source>
        <dbReference type="PROSITE-ProRule" id="PRU10072"/>
    </source>
</evidence>
<dbReference type="Pfam" id="PF03167">
    <property type="entry name" value="UDG"/>
    <property type="match status" value="1"/>
</dbReference>
<comment type="similarity">
    <text evidence="3">Belongs to the uracil-DNA glycosylase (UDG) superfamily. UNG family.</text>
</comment>
<dbReference type="Gene3D" id="3.40.470.10">
    <property type="entry name" value="Uracil-DNA glycosylase-like domain"/>
    <property type="match status" value="1"/>
</dbReference>
<reference evidence="10 11" key="1">
    <citation type="submission" date="2016-03" db="EMBL/GenBank/DDBJ databases">
        <title>Genome sequence of Mycoplasma gallinarum strain Mgn_IPT.</title>
        <authorList>
            <person name="Yacoub E."/>
            <person name="Sirand-Pugnet P."/>
            <person name="Barre A."/>
            <person name="Maurier F."/>
            <person name="Blanchard A."/>
            <person name="Ben Abdelmoumen B.M."/>
        </authorList>
    </citation>
    <scope>NUCLEOTIDE SEQUENCE [LARGE SCALE GENOMIC DNA]</scope>
    <source>
        <strain evidence="10 11">Mgn_IPT</strain>
    </source>
</reference>
<evidence type="ECO:0000256" key="6">
    <source>
        <dbReference type="ARBA" id="ARBA00022801"/>
    </source>
</evidence>
<accession>A0A168RMG4</accession>
<dbReference type="GO" id="GO:0097510">
    <property type="term" value="P:base-excision repair, AP site formation via deaminated base removal"/>
    <property type="evidence" value="ECO:0007669"/>
    <property type="project" value="TreeGrafter"/>
</dbReference>
<keyword evidence="7" id="KW-0234">DNA repair</keyword>
<dbReference type="SMART" id="SM00987">
    <property type="entry name" value="UreE_C"/>
    <property type="match status" value="1"/>
</dbReference>
<dbReference type="SUPFAM" id="SSF52141">
    <property type="entry name" value="Uracil-DNA glycosylase-like"/>
    <property type="match status" value="1"/>
</dbReference>
<keyword evidence="11" id="KW-1185">Reference proteome</keyword>
<evidence type="ECO:0000256" key="1">
    <source>
        <dbReference type="ARBA" id="ARBA00001400"/>
    </source>
</evidence>
<keyword evidence="5" id="KW-0227">DNA damage</keyword>
<gene>
    <name evidence="10" type="primary">ung</name>
    <name evidence="10" type="ORF">MGALLINA_01690</name>
</gene>
<dbReference type="OrthoDB" id="9804372at2"/>